<dbReference type="PANTHER" id="PTHR12479:SF11">
    <property type="entry name" value="PROTEIN CBG14497"/>
    <property type="match status" value="1"/>
</dbReference>
<dbReference type="GO" id="GO:0005765">
    <property type="term" value="C:lysosomal membrane"/>
    <property type="evidence" value="ECO:0007669"/>
    <property type="project" value="TreeGrafter"/>
</dbReference>
<name>A0A085LUZ1_9BILA</name>
<dbReference type="GO" id="GO:0012505">
    <property type="term" value="C:endomembrane system"/>
    <property type="evidence" value="ECO:0007669"/>
    <property type="project" value="UniProtKB-SubCell"/>
</dbReference>
<gene>
    <name evidence="7" type="ORF">M513_10342</name>
</gene>
<evidence type="ECO:0000256" key="3">
    <source>
        <dbReference type="ARBA" id="ARBA00022989"/>
    </source>
</evidence>
<dbReference type="InterPro" id="IPR051115">
    <property type="entry name" value="LAPTM_transporter"/>
</dbReference>
<evidence type="ECO:0000256" key="4">
    <source>
        <dbReference type="ARBA" id="ARBA00023136"/>
    </source>
</evidence>
<organism evidence="7 8">
    <name type="scientific">Trichuris suis</name>
    <name type="common">pig whipworm</name>
    <dbReference type="NCBI Taxonomy" id="68888"/>
    <lineage>
        <taxon>Eukaryota</taxon>
        <taxon>Metazoa</taxon>
        <taxon>Ecdysozoa</taxon>
        <taxon>Nematoda</taxon>
        <taxon>Enoplea</taxon>
        <taxon>Dorylaimia</taxon>
        <taxon>Trichinellida</taxon>
        <taxon>Trichuridae</taxon>
        <taxon>Trichuris</taxon>
    </lineage>
</organism>
<dbReference type="Proteomes" id="UP000030764">
    <property type="component" value="Unassembled WGS sequence"/>
</dbReference>
<dbReference type="EMBL" id="KL363284">
    <property type="protein sequence ID" value="KFD48787.1"/>
    <property type="molecule type" value="Genomic_DNA"/>
</dbReference>
<feature type="transmembrane region" description="Helical" evidence="6">
    <location>
        <begin position="180"/>
        <end position="202"/>
    </location>
</feature>
<comment type="subcellular location">
    <subcellularLocation>
        <location evidence="1">Endomembrane system</location>
        <topology evidence="1">Multi-pass membrane protein</topology>
    </subcellularLocation>
</comment>
<proteinExistence type="predicted"/>
<feature type="transmembrane region" description="Helical" evidence="6">
    <location>
        <begin position="141"/>
        <end position="160"/>
    </location>
</feature>
<evidence type="ECO:0000256" key="5">
    <source>
        <dbReference type="SAM" id="MobiDB-lite"/>
    </source>
</evidence>
<dbReference type="InterPro" id="IPR036259">
    <property type="entry name" value="MFS_trans_sf"/>
</dbReference>
<keyword evidence="8" id="KW-1185">Reference proteome</keyword>
<protein>
    <submittedName>
        <fullName evidence="7">Uncharacterized protein</fullName>
    </submittedName>
</protein>
<reference evidence="7 8" key="1">
    <citation type="journal article" date="2014" name="Nat. Genet.">
        <title>Genome and transcriptome of the porcine whipworm Trichuris suis.</title>
        <authorList>
            <person name="Jex A.R."/>
            <person name="Nejsum P."/>
            <person name="Schwarz E.M."/>
            <person name="Hu L."/>
            <person name="Young N.D."/>
            <person name="Hall R.S."/>
            <person name="Korhonen P.K."/>
            <person name="Liao S."/>
            <person name="Thamsborg S."/>
            <person name="Xia J."/>
            <person name="Xu P."/>
            <person name="Wang S."/>
            <person name="Scheerlinck J.P."/>
            <person name="Hofmann A."/>
            <person name="Sternberg P.W."/>
            <person name="Wang J."/>
            <person name="Gasser R.B."/>
        </authorList>
    </citation>
    <scope>NUCLEOTIDE SEQUENCE [LARGE SCALE GENOMIC DNA]</scope>
    <source>
        <strain evidence="7">DCEP-RM93M</strain>
    </source>
</reference>
<dbReference type="SUPFAM" id="SSF103473">
    <property type="entry name" value="MFS general substrate transporter"/>
    <property type="match status" value="1"/>
</dbReference>
<dbReference type="PANTHER" id="PTHR12479">
    <property type="entry name" value="LYSOSOMAL-ASSOCIATED TRANSMEMBRANE PROTEIN"/>
    <property type="match status" value="1"/>
</dbReference>
<feature type="transmembrane region" description="Helical" evidence="6">
    <location>
        <begin position="264"/>
        <end position="287"/>
    </location>
</feature>
<keyword evidence="4 6" id="KW-0472">Membrane</keyword>
<evidence type="ECO:0000256" key="1">
    <source>
        <dbReference type="ARBA" id="ARBA00004127"/>
    </source>
</evidence>
<evidence type="ECO:0000256" key="6">
    <source>
        <dbReference type="SAM" id="Phobius"/>
    </source>
</evidence>
<evidence type="ECO:0000313" key="7">
    <source>
        <dbReference type="EMBL" id="KFD48787.1"/>
    </source>
</evidence>
<accession>A0A085LUZ1</accession>
<keyword evidence="2 6" id="KW-0812">Transmembrane</keyword>
<feature type="region of interest" description="Disordered" evidence="5">
    <location>
        <begin position="59"/>
        <end position="100"/>
    </location>
</feature>
<feature type="compositionally biased region" description="Basic and acidic residues" evidence="5">
    <location>
        <begin position="77"/>
        <end position="95"/>
    </location>
</feature>
<sequence length="355" mass="39585">MEHSAVTTARAIDLYRKGVSQLPHNYLASDSQSKMQRLVATISNGKLRLNGKLADTLKKYSQPRFPENSKQQQQPPRQDEMYKEENGTDEGKDTTLAEVAEPKLATATGAPVGETDEAERLDQLTDNPIKTACCDCLPSNYAAFAIAIVEVALILAWFILHSFYPVMVTKQTSKLDATAISARAIVTILLLSTVVLLFVGIFMKRPWLFWPHMIVQMAFVCAGMAMTFVTVLVMSIGSEASEYVFAKLFSPESIPWFEVTLGPIWPFCLAVIFNFTAAIAIWFYTVVKHCYHEINSKNKQSQSADTSTCSKCYLKILRKVKGDKAPSNCMEKNRNNSAEGNQLEGLGRQLYLVKL</sequence>
<evidence type="ECO:0000313" key="8">
    <source>
        <dbReference type="Proteomes" id="UP000030764"/>
    </source>
</evidence>
<keyword evidence="3 6" id="KW-1133">Transmembrane helix</keyword>
<evidence type="ECO:0000256" key="2">
    <source>
        <dbReference type="ARBA" id="ARBA00022692"/>
    </source>
</evidence>
<feature type="transmembrane region" description="Helical" evidence="6">
    <location>
        <begin position="214"/>
        <end position="236"/>
    </location>
</feature>
<dbReference type="AlphaFoldDB" id="A0A085LUZ1"/>